<dbReference type="RefSeq" id="WP_167701082.1">
    <property type="nucleotide sequence ID" value="NZ_CP118176.1"/>
</dbReference>
<evidence type="ECO:0000259" key="2">
    <source>
        <dbReference type="SMART" id="SM00470"/>
    </source>
</evidence>
<dbReference type="EMBL" id="JAATLJ010000003">
    <property type="protein sequence ID" value="NIZ41461.1"/>
    <property type="molecule type" value="Genomic_DNA"/>
</dbReference>
<proteinExistence type="predicted"/>
<name>A0A968KUG9_9SPIO</name>
<dbReference type="InterPro" id="IPR003115">
    <property type="entry name" value="ParB_N"/>
</dbReference>
<feature type="region of interest" description="Disordered" evidence="1">
    <location>
        <begin position="241"/>
        <end position="260"/>
    </location>
</feature>
<dbReference type="InterPro" id="IPR036086">
    <property type="entry name" value="ParB/Sulfiredoxin_sf"/>
</dbReference>
<protein>
    <submittedName>
        <fullName evidence="3">ParB N-terminal domain-containing protein</fullName>
    </submittedName>
</protein>
<reference evidence="3 4" key="1">
    <citation type="submission" date="2020-03" db="EMBL/GenBank/DDBJ databases">
        <title>Spirochaetal bacteria isolated from arthropods constitute a novel genus Entomospira genus novum within the order Spirochaetales.</title>
        <authorList>
            <person name="Grana-Miraglia L."/>
            <person name="Sikutova S."/>
            <person name="Fingerle V."/>
            <person name="Sing A."/>
            <person name="Castillo-Ramirez S."/>
            <person name="Margos G."/>
            <person name="Rudolf I."/>
        </authorList>
    </citation>
    <scope>NUCLEOTIDE SEQUENCE [LARGE SCALE GENOMIC DNA]</scope>
    <source>
        <strain evidence="3 4">BR193</strain>
    </source>
</reference>
<gene>
    <name evidence="3" type="ORF">HCT14_08065</name>
</gene>
<dbReference type="SUPFAM" id="SSF110849">
    <property type="entry name" value="ParB/Sulfiredoxin"/>
    <property type="match status" value="1"/>
</dbReference>
<dbReference type="AlphaFoldDB" id="A0A968KUG9"/>
<dbReference type="Gene3D" id="3.90.1530.10">
    <property type="entry name" value="Conserved hypothetical protein from pyrococcus furiosus pfu- 392566-001, ParB domain"/>
    <property type="match status" value="1"/>
</dbReference>
<comment type="caution">
    <text evidence="3">The sequence shown here is derived from an EMBL/GenBank/DDBJ whole genome shotgun (WGS) entry which is preliminary data.</text>
</comment>
<keyword evidence="4" id="KW-1185">Reference proteome</keyword>
<feature type="domain" description="ParB-like N-terminal" evidence="2">
    <location>
        <begin position="48"/>
        <end position="141"/>
    </location>
</feature>
<organism evidence="3 4">
    <name type="scientific">Entomospira entomophila</name>
    <dbReference type="NCBI Taxonomy" id="2719988"/>
    <lineage>
        <taxon>Bacteria</taxon>
        <taxon>Pseudomonadati</taxon>
        <taxon>Spirochaetota</taxon>
        <taxon>Spirochaetia</taxon>
        <taxon>Spirochaetales</taxon>
        <taxon>Spirochaetaceae</taxon>
        <taxon>Entomospira</taxon>
    </lineage>
</organism>
<sequence length="309" mass="35242">MTDDKRERKKASLMNHLTAPRPGVVANEIKKPIAVGIEEDKANGLVLSAVQLKEISFFSMNAMNSIFEGLKSQEYYEQLKRDIAQDGIVNALIALPDGQLIEGHSRLRVAKELGLPTVPVRFILSTLSQDEIKRRVYLGNLNRFEIPSDMRLILFAEVYPDYFHATAQELDQSHQRQVADAGEEILIRPTTAKIVAKAMGLSDRQVRNEKEVFLRAKELSQGATPSAEIVSQARDLLREEKNRRREERAGERQAEQVSPKEWRLVDAKGRGLITVHVDRWPNQAPLDQLQEMIYQWSQQYVSNSQRQES</sequence>
<accession>A0A968KUG9</accession>
<evidence type="ECO:0000313" key="3">
    <source>
        <dbReference type="EMBL" id="NIZ41461.1"/>
    </source>
</evidence>
<dbReference type="SMART" id="SM00470">
    <property type="entry name" value="ParB"/>
    <property type="match status" value="1"/>
</dbReference>
<evidence type="ECO:0000256" key="1">
    <source>
        <dbReference type="SAM" id="MobiDB-lite"/>
    </source>
</evidence>
<dbReference type="Proteomes" id="UP000711995">
    <property type="component" value="Unassembled WGS sequence"/>
</dbReference>
<evidence type="ECO:0000313" key="4">
    <source>
        <dbReference type="Proteomes" id="UP000711995"/>
    </source>
</evidence>